<dbReference type="AlphaFoldDB" id="A0A4Z2HUZ3"/>
<protein>
    <submittedName>
        <fullName evidence="2">Uncharacterized protein</fullName>
    </submittedName>
</protein>
<dbReference type="OrthoDB" id="6337382at2759"/>
<evidence type="ECO:0000256" key="1">
    <source>
        <dbReference type="SAM" id="MobiDB-lite"/>
    </source>
</evidence>
<feature type="region of interest" description="Disordered" evidence="1">
    <location>
        <begin position="48"/>
        <end position="68"/>
    </location>
</feature>
<reference evidence="2 3" key="1">
    <citation type="submission" date="2019-03" db="EMBL/GenBank/DDBJ databases">
        <title>First draft genome of Liparis tanakae, snailfish: a comprehensive survey of snailfish specific genes.</title>
        <authorList>
            <person name="Kim W."/>
            <person name="Song I."/>
            <person name="Jeong J.-H."/>
            <person name="Kim D."/>
            <person name="Kim S."/>
            <person name="Ryu S."/>
            <person name="Song J.Y."/>
            <person name="Lee S.K."/>
        </authorList>
    </citation>
    <scope>NUCLEOTIDE SEQUENCE [LARGE SCALE GENOMIC DNA]</scope>
    <source>
        <tissue evidence="2">Muscle</tissue>
    </source>
</reference>
<dbReference type="EMBL" id="SRLO01000175">
    <property type="protein sequence ID" value="TNN69517.1"/>
    <property type="molecule type" value="Genomic_DNA"/>
</dbReference>
<organism evidence="2 3">
    <name type="scientific">Liparis tanakae</name>
    <name type="common">Tanaka's snailfish</name>
    <dbReference type="NCBI Taxonomy" id="230148"/>
    <lineage>
        <taxon>Eukaryota</taxon>
        <taxon>Metazoa</taxon>
        <taxon>Chordata</taxon>
        <taxon>Craniata</taxon>
        <taxon>Vertebrata</taxon>
        <taxon>Euteleostomi</taxon>
        <taxon>Actinopterygii</taxon>
        <taxon>Neopterygii</taxon>
        <taxon>Teleostei</taxon>
        <taxon>Neoteleostei</taxon>
        <taxon>Acanthomorphata</taxon>
        <taxon>Eupercaria</taxon>
        <taxon>Perciformes</taxon>
        <taxon>Cottioidei</taxon>
        <taxon>Cottales</taxon>
        <taxon>Liparidae</taxon>
        <taxon>Liparis</taxon>
    </lineage>
</organism>
<comment type="caution">
    <text evidence="2">The sequence shown here is derived from an EMBL/GenBank/DDBJ whole genome shotgun (WGS) entry which is preliminary data.</text>
</comment>
<evidence type="ECO:0000313" key="2">
    <source>
        <dbReference type="EMBL" id="TNN69517.1"/>
    </source>
</evidence>
<evidence type="ECO:0000313" key="3">
    <source>
        <dbReference type="Proteomes" id="UP000314294"/>
    </source>
</evidence>
<proteinExistence type="predicted"/>
<gene>
    <name evidence="2" type="ORF">EYF80_020351</name>
</gene>
<keyword evidence="3" id="KW-1185">Reference proteome</keyword>
<name>A0A4Z2HUZ3_9TELE</name>
<sequence>MTEDIYAKPDFTKKIRFQTEVKEDSNPDVHHDIDDVRIYDNYCAEEITPPERSQDTTTKEQQQSLNHNLTLKATRLEDEKDHLEAANYNLTKERDELQKLVDGE</sequence>
<feature type="compositionally biased region" description="Polar residues" evidence="1">
    <location>
        <begin position="59"/>
        <end position="68"/>
    </location>
</feature>
<accession>A0A4Z2HUZ3</accession>
<dbReference type="Proteomes" id="UP000314294">
    <property type="component" value="Unassembled WGS sequence"/>
</dbReference>